<dbReference type="InterPro" id="IPR046484">
    <property type="entry name" value="DUF6577"/>
</dbReference>
<evidence type="ECO:0000313" key="2">
    <source>
        <dbReference type="Proteomes" id="UP000286260"/>
    </source>
</evidence>
<comment type="caution">
    <text evidence="1">The sequence shown here is derived from an EMBL/GenBank/DDBJ whole genome shotgun (WGS) entry which is preliminary data.</text>
</comment>
<gene>
    <name evidence="1" type="ORF">DW828_08595</name>
</gene>
<dbReference type="InterPro" id="IPR036388">
    <property type="entry name" value="WH-like_DNA-bd_sf"/>
</dbReference>
<dbReference type="AlphaFoldDB" id="A0A414BZW0"/>
<evidence type="ECO:0000313" key="1">
    <source>
        <dbReference type="EMBL" id="RHC86004.1"/>
    </source>
</evidence>
<sequence length="247" mass="29021">MPTLYYLCNAMRSDDYNIKQCILDYAQNHEQFEINQLVTELKMKINTARQYLSTLTKNKQIVRIGNGTYSLPNKQIFKFVPNDDLLKIHQELKAKFPFADFCIYDGSIFTTLQHHVSINHAIYVETNRDAVDSVFFQLKESYPYVYKQPNVDFMYNYVDLQEPCIIVKTYVTEAPVNNINGILTPTLEKILVDIQKDADFYYMQGIETTYMYQAAFDLYTINIQKILRYAKRRGAYKSTFSLIEESK</sequence>
<dbReference type="EMBL" id="QSII01000009">
    <property type="protein sequence ID" value="RHC86004.1"/>
    <property type="molecule type" value="Genomic_DNA"/>
</dbReference>
<proteinExistence type="predicted"/>
<dbReference type="Pfam" id="PF20217">
    <property type="entry name" value="DUF6577"/>
    <property type="match status" value="1"/>
</dbReference>
<dbReference type="Gene3D" id="1.10.10.10">
    <property type="entry name" value="Winged helix-like DNA-binding domain superfamily/Winged helix DNA-binding domain"/>
    <property type="match status" value="1"/>
</dbReference>
<reference evidence="1 2" key="1">
    <citation type="submission" date="2018-08" db="EMBL/GenBank/DDBJ databases">
        <title>A genome reference for cultivated species of the human gut microbiota.</title>
        <authorList>
            <person name="Zou Y."/>
            <person name="Xue W."/>
            <person name="Luo G."/>
        </authorList>
    </citation>
    <scope>NUCLEOTIDE SEQUENCE [LARGE SCALE GENOMIC DNA]</scope>
    <source>
        <strain evidence="1 2">AM34-17</strain>
    </source>
</reference>
<organism evidence="1 2">
    <name type="scientific">Parabacteroides merdae</name>
    <dbReference type="NCBI Taxonomy" id="46503"/>
    <lineage>
        <taxon>Bacteria</taxon>
        <taxon>Pseudomonadati</taxon>
        <taxon>Bacteroidota</taxon>
        <taxon>Bacteroidia</taxon>
        <taxon>Bacteroidales</taxon>
        <taxon>Tannerellaceae</taxon>
        <taxon>Parabacteroides</taxon>
    </lineage>
</organism>
<dbReference type="Proteomes" id="UP000286260">
    <property type="component" value="Unassembled WGS sequence"/>
</dbReference>
<protein>
    <submittedName>
        <fullName evidence="1">Uncharacterized protein</fullName>
    </submittedName>
</protein>
<name>A0A414BZW0_9BACT</name>
<accession>A0A414BZW0</accession>